<dbReference type="EMBL" id="CAJNOM010000179">
    <property type="protein sequence ID" value="CAF1187819.1"/>
    <property type="molecule type" value="Genomic_DNA"/>
</dbReference>
<dbReference type="InterPro" id="IPR029063">
    <property type="entry name" value="SAM-dependent_MTases_sf"/>
</dbReference>
<evidence type="ECO:0000259" key="1">
    <source>
        <dbReference type="Pfam" id="PF08241"/>
    </source>
</evidence>
<proteinExistence type="predicted"/>
<dbReference type="Pfam" id="PF08241">
    <property type="entry name" value="Methyltransf_11"/>
    <property type="match status" value="1"/>
</dbReference>
<feature type="domain" description="Methyltransferase type 11" evidence="1">
    <location>
        <begin position="63"/>
        <end position="96"/>
    </location>
</feature>
<protein>
    <recommendedName>
        <fullName evidence="1">Methyltransferase type 11 domain-containing protein</fullName>
    </recommendedName>
</protein>
<accession>A0A813SWW2</accession>
<dbReference type="OrthoDB" id="10364388at2759"/>
<name>A0A813SWW2_9BILA</name>
<evidence type="ECO:0000313" key="5">
    <source>
        <dbReference type="Proteomes" id="UP000663877"/>
    </source>
</evidence>
<dbReference type="EMBL" id="CAJNOI010000013">
    <property type="protein sequence ID" value="CAF0800924.1"/>
    <property type="molecule type" value="Genomic_DNA"/>
</dbReference>
<evidence type="ECO:0000313" key="2">
    <source>
        <dbReference type="EMBL" id="CAF0800924.1"/>
    </source>
</evidence>
<sequence length="116" mass="13484">MHNPYMNTMPNVNIGSIGDGSRCIKELRGILAIKNGRVYIINERERPTVIIERNRLFPIGTFIPYNFSNLTDVPIPSESIDLVVCYMGLHHLPQDQLDIYLKMIYFYIVNIMHMKN</sequence>
<gene>
    <name evidence="2" type="ORF">BJG266_LOCUS5197</name>
    <name evidence="3" type="ORF">QVE165_LOCUS25068</name>
</gene>
<evidence type="ECO:0000313" key="3">
    <source>
        <dbReference type="EMBL" id="CAF1187819.1"/>
    </source>
</evidence>
<dbReference type="SUPFAM" id="SSF53335">
    <property type="entry name" value="S-adenosyl-L-methionine-dependent methyltransferases"/>
    <property type="match status" value="1"/>
</dbReference>
<comment type="caution">
    <text evidence="2">The sequence shown here is derived from an EMBL/GenBank/DDBJ whole genome shotgun (WGS) entry which is preliminary data.</text>
</comment>
<evidence type="ECO:0000313" key="4">
    <source>
        <dbReference type="Proteomes" id="UP000663832"/>
    </source>
</evidence>
<keyword evidence="4" id="KW-1185">Reference proteome</keyword>
<dbReference type="InterPro" id="IPR013216">
    <property type="entry name" value="Methyltransf_11"/>
</dbReference>
<dbReference type="Proteomes" id="UP000663832">
    <property type="component" value="Unassembled WGS sequence"/>
</dbReference>
<dbReference type="Proteomes" id="UP000663877">
    <property type="component" value="Unassembled WGS sequence"/>
</dbReference>
<organism evidence="2 5">
    <name type="scientific">Adineta steineri</name>
    <dbReference type="NCBI Taxonomy" id="433720"/>
    <lineage>
        <taxon>Eukaryota</taxon>
        <taxon>Metazoa</taxon>
        <taxon>Spiralia</taxon>
        <taxon>Gnathifera</taxon>
        <taxon>Rotifera</taxon>
        <taxon>Eurotatoria</taxon>
        <taxon>Bdelloidea</taxon>
        <taxon>Adinetida</taxon>
        <taxon>Adinetidae</taxon>
        <taxon>Adineta</taxon>
    </lineage>
</organism>
<dbReference type="AlphaFoldDB" id="A0A813SWW2"/>
<reference evidence="2" key="1">
    <citation type="submission" date="2021-02" db="EMBL/GenBank/DDBJ databases">
        <authorList>
            <person name="Nowell W R."/>
        </authorList>
    </citation>
    <scope>NUCLEOTIDE SEQUENCE</scope>
</reference>
<dbReference type="GO" id="GO:0008757">
    <property type="term" value="F:S-adenosylmethionine-dependent methyltransferase activity"/>
    <property type="evidence" value="ECO:0007669"/>
    <property type="project" value="InterPro"/>
</dbReference>